<feature type="domain" description="2EXR" evidence="2">
    <location>
        <begin position="4"/>
        <end position="36"/>
    </location>
</feature>
<evidence type="ECO:0000313" key="4">
    <source>
        <dbReference type="Proteomes" id="UP001278766"/>
    </source>
</evidence>
<dbReference type="RefSeq" id="XP_062662454.1">
    <property type="nucleotide sequence ID" value="XM_062803156.1"/>
</dbReference>
<organism evidence="3 4">
    <name type="scientific">Chaetomium fimeti</name>
    <dbReference type="NCBI Taxonomy" id="1854472"/>
    <lineage>
        <taxon>Eukaryota</taxon>
        <taxon>Fungi</taxon>
        <taxon>Dikarya</taxon>
        <taxon>Ascomycota</taxon>
        <taxon>Pezizomycotina</taxon>
        <taxon>Sordariomycetes</taxon>
        <taxon>Sordariomycetidae</taxon>
        <taxon>Sordariales</taxon>
        <taxon>Chaetomiaceae</taxon>
        <taxon>Chaetomium</taxon>
    </lineage>
</organism>
<dbReference type="AlphaFoldDB" id="A0AAE0LVJ9"/>
<evidence type="ECO:0000313" key="3">
    <source>
        <dbReference type="EMBL" id="KAK3298940.1"/>
    </source>
</evidence>
<name>A0AAE0LVJ9_9PEZI</name>
<comment type="caution">
    <text evidence="3">The sequence shown here is derived from an EMBL/GenBank/DDBJ whole genome shotgun (WGS) entry which is preliminary data.</text>
</comment>
<keyword evidence="1" id="KW-0732">Signal</keyword>
<evidence type="ECO:0000259" key="2">
    <source>
        <dbReference type="Pfam" id="PF20150"/>
    </source>
</evidence>
<reference evidence="3" key="2">
    <citation type="submission" date="2023-06" db="EMBL/GenBank/DDBJ databases">
        <authorList>
            <consortium name="Lawrence Berkeley National Laboratory"/>
            <person name="Haridas S."/>
            <person name="Hensen N."/>
            <person name="Bonometti L."/>
            <person name="Westerberg I."/>
            <person name="Brannstrom I.O."/>
            <person name="Guillou S."/>
            <person name="Cros-Aarteil S."/>
            <person name="Calhoun S."/>
            <person name="Kuo A."/>
            <person name="Mondo S."/>
            <person name="Pangilinan J."/>
            <person name="Riley R."/>
            <person name="Labutti K."/>
            <person name="Andreopoulos B."/>
            <person name="Lipzen A."/>
            <person name="Chen C."/>
            <person name="Yanf M."/>
            <person name="Daum C."/>
            <person name="Ng V."/>
            <person name="Clum A."/>
            <person name="Steindorff A."/>
            <person name="Ohm R."/>
            <person name="Martin F."/>
            <person name="Silar P."/>
            <person name="Natvig D."/>
            <person name="Lalanne C."/>
            <person name="Gautier V."/>
            <person name="Ament-Velasquez S.L."/>
            <person name="Kruys A."/>
            <person name="Hutchinson M.I."/>
            <person name="Powell A.J."/>
            <person name="Barry K."/>
            <person name="Miller A.N."/>
            <person name="Grigoriev I.V."/>
            <person name="Debuchy R."/>
            <person name="Gladieux P."/>
            <person name="Thoren M.H."/>
            <person name="Johannesson H."/>
        </authorList>
    </citation>
    <scope>NUCLEOTIDE SEQUENCE</scope>
    <source>
        <strain evidence="3">CBS 168.71</strain>
    </source>
</reference>
<evidence type="ECO:0000256" key="1">
    <source>
        <dbReference type="SAM" id="SignalP"/>
    </source>
</evidence>
<dbReference type="EMBL" id="JAUEPN010000002">
    <property type="protein sequence ID" value="KAK3298940.1"/>
    <property type="molecule type" value="Genomic_DNA"/>
</dbReference>
<accession>A0AAE0LVJ9</accession>
<feature type="chain" id="PRO_5042076744" description="2EXR domain-containing protein" evidence="1">
    <location>
        <begin position="17"/>
        <end position="211"/>
    </location>
</feature>
<reference evidence="3" key="1">
    <citation type="journal article" date="2023" name="Mol. Phylogenet. Evol.">
        <title>Genome-scale phylogeny and comparative genomics of the fungal order Sordariales.</title>
        <authorList>
            <person name="Hensen N."/>
            <person name="Bonometti L."/>
            <person name="Westerberg I."/>
            <person name="Brannstrom I.O."/>
            <person name="Guillou S."/>
            <person name="Cros-Aarteil S."/>
            <person name="Calhoun S."/>
            <person name="Haridas S."/>
            <person name="Kuo A."/>
            <person name="Mondo S."/>
            <person name="Pangilinan J."/>
            <person name="Riley R."/>
            <person name="LaButti K."/>
            <person name="Andreopoulos B."/>
            <person name="Lipzen A."/>
            <person name="Chen C."/>
            <person name="Yan M."/>
            <person name="Daum C."/>
            <person name="Ng V."/>
            <person name="Clum A."/>
            <person name="Steindorff A."/>
            <person name="Ohm R.A."/>
            <person name="Martin F."/>
            <person name="Silar P."/>
            <person name="Natvig D.O."/>
            <person name="Lalanne C."/>
            <person name="Gautier V."/>
            <person name="Ament-Velasquez S.L."/>
            <person name="Kruys A."/>
            <person name="Hutchinson M.I."/>
            <person name="Powell A.J."/>
            <person name="Barry K."/>
            <person name="Miller A.N."/>
            <person name="Grigoriev I.V."/>
            <person name="Debuchy R."/>
            <person name="Gladieux P."/>
            <person name="Hiltunen Thoren M."/>
            <person name="Johannesson H."/>
        </authorList>
    </citation>
    <scope>NUCLEOTIDE SEQUENCE</scope>
    <source>
        <strain evidence="3">CBS 168.71</strain>
    </source>
</reference>
<dbReference type="InterPro" id="IPR045518">
    <property type="entry name" value="2EXR"/>
</dbReference>
<protein>
    <recommendedName>
        <fullName evidence="2">2EXR domain-containing protein</fullName>
    </recommendedName>
</protein>
<dbReference type="Proteomes" id="UP001278766">
    <property type="component" value="Unassembled WGS sequence"/>
</dbReference>
<feature type="signal peptide" evidence="1">
    <location>
        <begin position="1"/>
        <end position="16"/>
    </location>
</feature>
<dbReference type="GeneID" id="87840104"/>
<dbReference type="Pfam" id="PF20150">
    <property type="entry name" value="2EXR"/>
    <property type="match status" value="1"/>
</dbReference>
<proteinExistence type="predicted"/>
<keyword evidence="4" id="KW-1185">Reference proteome</keyword>
<sequence length="211" mass="22877">MAIFHLFPLLPFELRALIWKLTVEPRTVTVVILHRHANGASSGPPGTFPEGRTGPGPVCVLSHVGAVDGPSLPGSAGPTAVPASISPEGTAERRRCCVWLNLDIATVFVAPCSPLDDFRPIAPLIKRVWVARSLIDVQWYYPARCDATLTAFVNECEIDIVCEDEVGAEAWVAWLREVRGGSLGDLARNLPIQITIEGRGPVDIDSDYWTA</sequence>
<gene>
    <name evidence="3" type="ORF">B0H64DRAFT_386682</name>
</gene>